<name>A0A2W5ASR0_9SPHN</name>
<evidence type="ECO:0000256" key="1">
    <source>
        <dbReference type="SAM" id="MobiDB-lite"/>
    </source>
</evidence>
<organism evidence="2 3">
    <name type="scientific">Sphingomonas taxi</name>
    <dbReference type="NCBI Taxonomy" id="1549858"/>
    <lineage>
        <taxon>Bacteria</taxon>
        <taxon>Pseudomonadati</taxon>
        <taxon>Pseudomonadota</taxon>
        <taxon>Alphaproteobacteria</taxon>
        <taxon>Sphingomonadales</taxon>
        <taxon>Sphingomonadaceae</taxon>
        <taxon>Sphingomonas</taxon>
    </lineage>
</organism>
<evidence type="ECO:0008006" key="4">
    <source>
        <dbReference type="Google" id="ProtNLM"/>
    </source>
</evidence>
<dbReference type="AlphaFoldDB" id="A0A2W5ASR0"/>
<dbReference type="InterPro" id="IPR006522">
    <property type="entry name" value="Phage_virion_morphogenesis"/>
</dbReference>
<dbReference type="EMBL" id="QFMX01000086">
    <property type="protein sequence ID" value="PZO70948.1"/>
    <property type="molecule type" value="Genomic_DNA"/>
</dbReference>
<feature type="compositionally biased region" description="Basic and acidic residues" evidence="1">
    <location>
        <begin position="79"/>
        <end position="88"/>
    </location>
</feature>
<feature type="region of interest" description="Disordered" evidence="1">
    <location>
        <begin position="51"/>
        <end position="88"/>
    </location>
</feature>
<protein>
    <recommendedName>
        <fullName evidence="4">Phage virion morphogenesis protein</fullName>
    </recommendedName>
</protein>
<gene>
    <name evidence="2" type="ORF">DI640_14675</name>
</gene>
<comment type="caution">
    <text evidence="2">The sequence shown here is derived from an EMBL/GenBank/DDBJ whole genome shotgun (WGS) entry which is preliminary data.</text>
</comment>
<reference evidence="2 3" key="1">
    <citation type="submission" date="2017-08" db="EMBL/GenBank/DDBJ databases">
        <title>Infants hospitalized years apart are colonized by the same room-sourced microbial strains.</title>
        <authorList>
            <person name="Brooks B."/>
            <person name="Olm M.R."/>
            <person name="Firek B.A."/>
            <person name="Baker R."/>
            <person name="Thomas B.C."/>
            <person name="Morowitz M.J."/>
            <person name="Banfield J.F."/>
        </authorList>
    </citation>
    <scope>NUCLEOTIDE SEQUENCE [LARGE SCALE GENOMIC DNA]</scope>
    <source>
        <strain evidence="2">S2_018_000_R3_119</strain>
    </source>
</reference>
<evidence type="ECO:0000313" key="3">
    <source>
        <dbReference type="Proteomes" id="UP000249555"/>
    </source>
</evidence>
<accession>A0A2W5ASR0</accession>
<dbReference type="Pfam" id="PF05069">
    <property type="entry name" value="Phage_tail_S"/>
    <property type="match status" value="1"/>
</dbReference>
<sequence>MAGFTIRLETIAGAPELRQAIRKVRELGEDATPLMRLAAATFEASVERRFDTERGPGGIPWPKSRRAAGLVKGKPAGKTLRDTGDLRGSIRTEVRPNEVEIGSDGLKNPVKAIANQEGSHRQSVVLAHTRTINSAFGIPFPSPKTVSIRAHGRMTNLPARPFIGFDEEDKRDLGDAWRDHLKGLFHG</sequence>
<evidence type="ECO:0000313" key="2">
    <source>
        <dbReference type="EMBL" id="PZO70948.1"/>
    </source>
</evidence>
<dbReference type="Proteomes" id="UP000249555">
    <property type="component" value="Unassembled WGS sequence"/>
</dbReference>
<proteinExistence type="predicted"/>